<evidence type="ECO:0000313" key="7">
    <source>
        <dbReference type="EMBL" id="KQH82322.1"/>
    </source>
</evidence>
<keyword evidence="2" id="KW-0238">DNA-binding</keyword>
<gene>
    <name evidence="6" type="ORF">A3L14_08145</name>
    <name evidence="7" type="ORF">AMR53_06905</name>
    <name evidence="8" type="ORF">SAMN05216170_0316</name>
</gene>
<dbReference type="InterPro" id="IPR036162">
    <property type="entry name" value="Resolvase-like_N_sf"/>
</dbReference>
<dbReference type="Proteomes" id="UP000250136">
    <property type="component" value="Chromosome"/>
</dbReference>
<dbReference type="InterPro" id="IPR006118">
    <property type="entry name" value="Recombinase_CS"/>
</dbReference>
<dbReference type="PROSITE" id="PS50937">
    <property type="entry name" value="HTH_MERR_2"/>
    <property type="match status" value="1"/>
</dbReference>
<dbReference type="Pfam" id="PF12728">
    <property type="entry name" value="HTH_17"/>
    <property type="match status" value="1"/>
</dbReference>
<dbReference type="Pfam" id="PF00239">
    <property type="entry name" value="Resolvase"/>
    <property type="match status" value="1"/>
</dbReference>
<dbReference type="InterPro" id="IPR006119">
    <property type="entry name" value="Resolv_N"/>
</dbReference>
<evidence type="ECO:0000313" key="9">
    <source>
        <dbReference type="Proteomes" id="UP000051862"/>
    </source>
</evidence>
<dbReference type="Gene3D" id="3.40.50.1390">
    <property type="entry name" value="Resolvase, N-terminal catalytic domain"/>
    <property type="match status" value="1"/>
</dbReference>
<dbReference type="RefSeq" id="WP_055429553.1">
    <property type="nucleotide sequence ID" value="NZ_CP015105.1"/>
</dbReference>
<feature type="domain" description="Resolvase/invertase-type recombinase catalytic" evidence="5">
    <location>
        <begin position="62"/>
        <end position="206"/>
    </location>
</feature>
<dbReference type="PANTHER" id="PTHR36172:SF1">
    <property type="entry name" value="RESOLVASE-RELATED"/>
    <property type="match status" value="1"/>
</dbReference>
<evidence type="ECO:0000259" key="4">
    <source>
        <dbReference type="PROSITE" id="PS50937"/>
    </source>
</evidence>
<dbReference type="PROSITE" id="PS00397">
    <property type="entry name" value="RECOMBINASES_1"/>
    <property type="match status" value="1"/>
</dbReference>
<dbReference type="Proteomes" id="UP000182125">
    <property type="component" value="Unassembled WGS sequence"/>
</dbReference>
<organism evidence="7 9">
    <name type="scientific">Thermococcus thioreducens</name>
    <dbReference type="NCBI Taxonomy" id="277988"/>
    <lineage>
        <taxon>Archaea</taxon>
        <taxon>Methanobacteriati</taxon>
        <taxon>Methanobacteriota</taxon>
        <taxon>Thermococci</taxon>
        <taxon>Thermococcales</taxon>
        <taxon>Thermococcaceae</taxon>
        <taxon>Thermococcus</taxon>
    </lineage>
</organism>
<dbReference type="PANTHER" id="PTHR36172">
    <property type="match status" value="1"/>
</dbReference>
<evidence type="ECO:0000313" key="11">
    <source>
        <dbReference type="Proteomes" id="UP000250136"/>
    </source>
</evidence>
<evidence type="ECO:0000256" key="1">
    <source>
        <dbReference type="ARBA" id="ARBA00022908"/>
    </source>
</evidence>
<dbReference type="Gene3D" id="1.10.287.2170">
    <property type="match status" value="1"/>
</dbReference>
<sequence>MVVKEKLYTLKQASEILGVHPKTIQKWDREGKIKVVRTPGGRRRIPENEIKRLLGETTENGIIIGYARVSSHTQKDDLESQIETIREYAKEKGWQIQILKDIGSGLNENRKNYLKLLELVAKGEVSKVIITCPDRLTRFGFKTLEFFFQQHGAEIIAINEKEKSPREELIEDLITIISHFAGKLYGMRSPKYKKLKEGAKKLIAEVESE</sequence>
<dbReference type="PATRIC" id="fig|277988.4.peg.1456"/>
<dbReference type="EMBL" id="FOIW01000001">
    <property type="protein sequence ID" value="SEV84252.1"/>
    <property type="molecule type" value="Genomic_DNA"/>
</dbReference>
<accession>A0A0Q2M326</accession>
<dbReference type="AlphaFoldDB" id="A0A0Q2M326"/>
<dbReference type="FunFam" id="3.40.50.1390:FF:000002">
    <property type="entry name" value="ORF1 in transposon ISC1904"/>
    <property type="match status" value="1"/>
</dbReference>
<dbReference type="CDD" id="cd03769">
    <property type="entry name" value="SR_IS607_transposase_like"/>
    <property type="match status" value="1"/>
</dbReference>
<dbReference type="OrthoDB" id="316927at2157"/>
<dbReference type="SMART" id="SM00857">
    <property type="entry name" value="Resolvase"/>
    <property type="match status" value="1"/>
</dbReference>
<feature type="domain" description="HTH merR-type" evidence="4">
    <location>
        <begin position="7"/>
        <end position="44"/>
    </location>
</feature>
<evidence type="ECO:0000256" key="2">
    <source>
        <dbReference type="ARBA" id="ARBA00023125"/>
    </source>
</evidence>
<protein>
    <submittedName>
        <fullName evidence="8">Putative resolvase</fullName>
    </submittedName>
</protein>
<dbReference type="InterPro" id="IPR000551">
    <property type="entry name" value="MerR-type_HTH_dom"/>
</dbReference>
<dbReference type="EMBL" id="CP015105">
    <property type="protein sequence ID" value="ASJ12856.1"/>
    <property type="molecule type" value="Genomic_DNA"/>
</dbReference>
<evidence type="ECO:0000259" key="5">
    <source>
        <dbReference type="PROSITE" id="PS51736"/>
    </source>
</evidence>
<reference evidence="8 10" key="3">
    <citation type="submission" date="2016-10" db="EMBL/GenBank/DDBJ databases">
        <authorList>
            <person name="de Groot N.N."/>
        </authorList>
    </citation>
    <scope>NUCLEOTIDE SEQUENCE [LARGE SCALE GENOMIC DNA]</scope>
    <source>
        <strain evidence="8 10">OGL-20</strain>
    </source>
</reference>
<dbReference type="Proteomes" id="UP000051862">
    <property type="component" value="Unassembled WGS sequence"/>
</dbReference>
<dbReference type="InterPro" id="IPR010093">
    <property type="entry name" value="SinI_DNA-bd"/>
</dbReference>
<dbReference type="GeneID" id="33334387"/>
<dbReference type="NCBIfam" id="NF033518">
    <property type="entry name" value="transpos_IS607"/>
    <property type="match status" value="1"/>
</dbReference>
<evidence type="ECO:0000313" key="6">
    <source>
        <dbReference type="EMBL" id="ASJ12856.1"/>
    </source>
</evidence>
<dbReference type="InterPro" id="IPR009061">
    <property type="entry name" value="DNA-bd_dom_put_sf"/>
</dbReference>
<dbReference type="Gene3D" id="1.10.1660.10">
    <property type="match status" value="1"/>
</dbReference>
<dbReference type="SUPFAM" id="SSF53041">
    <property type="entry name" value="Resolvase-like"/>
    <property type="match status" value="1"/>
</dbReference>
<name>A0A0Q2M326_9EURY</name>
<dbReference type="InterPro" id="IPR041657">
    <property type="entry name" value="HTH_17"/>
</dbReference>
<keyword evidence="11" id="KW-1185">Reference proteome</keyword>
<dbReference type="KEGG" id="ttd:A3L14_08145"/>
<evidence type="ECO:0000313" key="8">
    <source>
        <dbReference type="EMBL" id="SEV84252.1"/>
    </source>
</evidence>
<dbReference type="GO" id="GO:0015074">
    <property type="term" value="P:DNA integration"/>
    <property type="evidence" value="ECO:0007669"/>
    <property type="project" value="UniProtKB-KW"/>
</dbReference>
<dbReference type="PROSITE" id="PS51736">
    <property type="entry name" value="RECOMBINASES_3"/>
    <property type="match status" value="1"/>
</dbReference>
<dbReference type="GO" id="GO:0006355">
    <property type="term" value="P:regulation of DNA-templated transcription"/>
    <property type="evidence" value="ECO:0007669"/>
    <property type="project" value="InterPro"/>
</dbReference>
<evidence type="ECO:0000313" key="10">
    <source>
        <dbReference type="Proteomes" id="UP000182125"/>
    </source>
</evidence>
<dbReference type="NCBIfam" id="TIGR01764">
    <property type="entry name" value="excise"/>
    <property type="match status" value="1"/>
</dbReference>
<dbReference type="GO" id="GO:0003677">
    <property type="term" value="F:DNA binding"/>
    <property type="evidence" value="ECO:0007669"/>
    <property type="project" value="UniProtKB-KW"/>
</dbReference>
<dbReference type="InterPro" id="IPR041718">
    <property type="entry name" value="IS607_transposase-like"/>
</dbReference>
<reference evidence="7 9" key="1">
    <citation type="submission" date="2015-08" db="EMBL/GenBank/DDBJ databases">
        <title>Thermococcus thioreducens DSM 14981 genome sequencing.</title>
        <authorList>
            <person name="Hong S.-J."/>
            <person name="Kim M.-C."/>
            <person name="Shin J.-H."/>
        </authorList>
    </citation>
    <scope>NUCLEOTIDE SEQUENCE [LARGE SCALE GENOMIC DNA]</scope>
    <source>
        <strain evidence="7 9">DSM 14981</strain>
    </source>
</reference>
<dbReference type="EMBL" id="LIXN01000009">
    <property type="protein sequence ID" value="KQH82322.1"/>
    <property type="molecule type" value="Genomic_DNA"/>
</dbReference>
<proteinExistence type="predicted"/>
<reference evidence="6 11" key="2">
    <citation type="submission" date="2016-04" db="EMBL/GenBank/DDBJ databases">
        <title>Complete genome sequence of Thermococcus thioreducens type strain OGL-20P.</title>
        <authorList>
            <person name="Oger P.M."/>
        </authorList>
    </citation>
    <scope>NUCLEOTIDE SEQUENCE [LARGE SCALE GENOMIC DNA]</scope>
    <source>
        <strain evidence="6 11">OGL-20P</strain>
    </source>
</reference>
<dbReference type="InterPro" id="IPR051491">
    <property type="entry name" value="Recombinase/Transposase-rel"/>
</dbReference>
<dbReference type="STRING" id="277988.SAMN05216170_0316"/>
<evidence type="ECO:0000256" key="3">
    <source>
        <dbReference type="ARBA" id="ARBA00023172"/>
    </source>
</evidence>
<dbReference type="InterPro" id="IPR048046">
    <property type="entry name" value="Transpos_IS607"/>
</dbReference>
<dbReference type="CDD" id="cd04762">
    <property type="entry name" value="HTH_MerR-trunc"/>
    <property type="match status" value="1"/>
</dbReference>
<keyword evidence="3" id="KW-0233">DNA recombination</keyword>
<dbReference type="GO" id="GO:0000150">
    <property type="term" value="F:DNA strand exchange activity"/>
    <property type="evidence" value="ECO:0007669"/>
    <property type="project" value="InterPro"/>
</dbReference>
<dbReference type="SUPFAM" id="SSF46955">
    <property type="entry name" value="Putative DNA-binding domain"/>
    <property type="match status" value="1"/>
</dbReference>
<keyword evidence="1" id="KW-0229">DNA integration</keyword>